<name>A0AA42LR93_9BURK</name>
<dbReference type="PROSITE" id="PS51257">
    <property type="entry name" value="PROKAR_LIPOPROTEIN"/>
    <property type="match status" value="1"/>
</dbReference>
<evidence type="ECO:0000259" key="6">
    <source>
        <dbReference type="PROSITE" id="PS51007"/>
    </source>
</evidence>
<organism evidence="7 8">
    <name type="scientific">Achromobacter spanius</name>
    <dbReference type="NCBI Taxonomy" id="217203"/>
    <lineage>
        <taxon>Bacteria</taxon>
        <taxon>Pseudomonadati</taxon>
        <taxon>Pseudomonadota</taxon>
        <taxon>Betaproteobacteria</taxon>
        <taxon>Burkholderiales</taxon>
        <taxon>Alcaligenaceae</taxon>
        <taxon>Achromobacter</taxon>
    </lineage>
</organism>
<dbReference type="Proteomes" id="UP001161094">
    <property type="component" value="Unassembled WGS sequence"/>
</dbReference>
<evidence type="ECO:0000313" key="8">
    <source>
        <dbReference type="Proteomes" id="UP001161094"/>
    </source>
</evidence>
<protein>
    <submittedName>
        <fullName evidence="7">C-type cytochrome</fullName>
    </submittedName>
</protein>
<keyword evidence="3 4" id="KW-0408">Iron</keyword>
<sequence>MRTPARPAFMLIGAATLTILAACGDERAALTPNLTAAALPERADAVRGRQWISDYGCLACHAVPTLRGPASSVGPPLGNVGRQAYLTGLLPNTPDNLVRWLMDPPAINPRTAMPNVGLSQAEAEDIAAFLLSQPESPEPS</sequence>
<dbReference type="AlphaFoldDB" id="A0AA42LR93"/>
<evidence type="ECO:0000256" key="1">
    <source>
        <dbReference type="ARBA" id="ARBA00022617"/>
    </source>
</evidence>
<dbReference type="Pfam" id="PF00034">
    <property type="entry name" value="Cytochrom_C"/>
    <property type="match status" value="1"/>
</dbReference>
<comment type="caution">
    <text evidence="7">The sequence shown here is derived from an EMBL/GenBank/DDBJ whole genome shotgun (WGS) entry which is preliminary data.</text>
</comment>
<dbReference type="RefSeq" id="WP_279996253.1">
    <property type="nucleotide sequence ID" value="NZ_JAOCDZ010000014.1"/>
</dbReference>
<keyword evidence="2 4" id="KW-0479">Metal-binding</keyword>
<proteinExistence type="predicted"/>
<dbReference type="GO" id="GO:0009055">
    <property type="term" value="F:electron transfer activity"/>
    <property type="evidence" value="ECO:0007669"/>
    <property type="project" value="InterPro"/>
</dbReference>
<dbReference type="InterPro" id="IPR009056">
    <property type="entry name" value="Cyt_c-like_dom"/>
</dbReference>
<dbReference type="GO" id="GO:0020037">
    <property type="term" value="F:heme binding"/>
    <property type="evidence" value="ECO:0007669"/>
    <property type="project" value="InterPro"/>
</dbReference>
<dbReference type="InterPro" id="IPR036909">
    <property type="entry name" value="Cyt_c-like_dom_sf"/>
</dbReference>
<evidence type="ECO:0000256" key="4">
    <source>
        <dbReference type="PROSITE-ProRule" id="PRU00433"/>
    </source>
</evidence>
<dbReference type="EMBL" id="JAOCDZ010000014">
    <property type="protein sequence ID" value="MDH0738076.1"/>
    <property type="molecule type" value="Genomic_DNA"/>
</dbReference>
<keyword evidence="1 4" id="KW-0349">Heme</keyword>
<keyword evidence="5" id="KW-0732">Signal</keyword>
<evidence type="ECO:0000313" key="7">
    <source>
        <dbReference type="EMBL" id="MDH0738076.1"/>
    </source>
</evidence>
<feature type="signal peptide" evidence="5">
    <location>
        <begin position="1"/>
        <end position="21"/>
    </location>
</feature>
<accession>A0AA42LR93</accession>
<evidence type="ECO:0000256" key="3">
    <source>
        <dbReference type="ARBA" id="ARBA00023004"/>
    </source>
</evidence>
<reference evidence="7" key="1">
    <citation type="submission" date="2022-09" db="EMBL/GenBank/DDBJ databases">
        <title>Intensive care unit water sources are persistently colonized with multi-drug resistant bacteria and are the site of extensive horizontal gene transfer of antibiotic resistance genes.</title>
        <authorList>
            <person name="Diorio-Toth L."/>
        </authorList>
    </citation>
    <scope>NUCLEOTIDE SEQUENCE</scope>
    <source>
        <strain evidence="7">GD03843</strain>
    </source>
</reference>
<dbReference type="GO" id="GO:0046872">
    <property type="term" value="F:metal ion binding"/>
    <property type="evidence" value="ECO:0007669"/>
    <property type="project" value="UniProtKB-KW"/>
</dbReference>
<dbReference type="PROSITE" id="PS51007">
    <property type="entry name" value="CYTC"/>
    <property type="match status" value="1"/>
</dbReference>
<gene>
    <name evidence="7" type="ORF">N5D93_19825</name>
</gene>
<feature type="chain" id="PRO_5041303549" evidence="5">
    <location>
        <begin position="22"/>
        <end position="140"/>
    </location>
</feature>
<evidence type="ECO:0000256" key="2">
    <source>
        <dbReference type="ARBA" id="ARBA00022723"/>
    </source>
</evidence>
<dbReference type="Gene3D" id="1.10.760.10">
    <property type="entry name" value="Cytochrome c-like domain"/>
    <property type="match status" value="1"/>
</dbReference>
<evidence type="ECO:0000256" key="5">
    <source>
        <dbReference type="SAM" id="SignalP"/>
    </source>
</evidence>
<feature type="domain" description="Cytochrome c" evidence="6">
    <location>
        <begin position="43"/>
        <end position="134"/>
    </location>
</feature>
<dbReference type="SUPFAM" id="SSF46626">
    <property type="entry name" value="Cytochrome c"/>
    <property type="match status" value="1"/>
</dbReference>